<dbReference type="GO" id="GO:0008233">
    <property type="term" value="F:peptidase activity"/>
    <property type="evidence" value="ECO:0007669"/>
    <property type="project" value="UniProtKB-KW"/>
</dbReference>
<evidence type="ECO:0000313" key="3">
    <source>
        <dbReference type="EMBL" id="MDA3969052.1"/>
    </source>
</evidence>
<dbReference type="InterPro" id="IPR022935">
    <property type="entry name" value="ClpS"/>
</dbReference>
<proteinExistence type="inferred from homology"/>
<dbReference type="RefSeq" id="WP_271021347.1">
    <property type="nucleotide sequence ID" value="NZ_JAQHXR010000002.1"/>
</dbReference>
<gene>
    <name evidence="1" type="primary">clpS</name>
    <name evidence="3" type="ORF">PF021_05105</name>
</gene>
<comment type="function">
    <text evidence="1">Involved in the modulation of the specificity of the ClpAP-mediated ATP-dependent protein degradation.</text>
</comment>
<organism evidence="3 4">
    <name type="scientific">Helicobacter ibis</name>
    <dbReference type="NCBI Taxonomy" id="2962633"/>
    <lineage>
        <taxon>Bacteria</taxon>
        <taxon>Pseudomonadati</taxon>
        <taxon>Campylobacterota</taxon>
        <taxon>Epsilonproteobacteria</taxon>
        <taxon>Campylobacterales</taxon>
        <taxon>Helicobacteraceae</taxon>
        <taxon>Helicobacter</taxon>
    </lineage>
</organism>
<accession>A0ABT4VEB5</accession>
<dbReference type="Gene3D" id="3.30.1390.10">
    <property type="match status" value="1"/>
</dbReference>
<dbReference type="SUPFAM" id="SSF54736">
    <property type="entry name" value="ClpS-like"/>
    <property type="match status" value="1"/>
</dbReference>
<protein>
    <recommendedName>
        <fullName evidence="1">ATP-dependent Clp protease adapter protein ClpS</fullName>
    </recommendedName>
</protein>
<evidence type="ECO:0000313" key="4">
    <source>
        <dbReference type="Proteomes" id="UP001210261"/>
    </source>
</evidence>
<evidence type="ECO:0000259" key="2">
    <source>
        <dbReference type="Pfam" id="PF02617"/>
    </source>
</evidence>
<sequence>MPRTQLENSTEVVEKLQEPDRYKVILLNDDFTTQDFVIHVLQTIFHKSFEESLNLMLQIHNSGKGMCGIYPYDIAETKVVEVRKMAKEKQFPLRAILEKI</sequence>
<dbReference type="EMBL" id="JAQHXR010000002">
    <property type="protein sequence ID" value="MDA3969052.1"/>
    <property type="molecule type" value="Genomic_DNA"/>
</dbReference>
<feature type="domain" description="Adaptor protein ClpS core" evidence="2">
    <location>
        <begin position="17"/>
        <end position="95"/>
    </location>
</feature>
<dbReference type="Proteomes" id="UP001210261">
    <property type="component" value="Unassembled WGS sequence"/>
</dbReference>
<evidence type="ECO:0000256" key="1">
    <source>
        <dbReference type="HAMAP-Rule" id="MF_00302"/>
    </source>
</evidence>
<keyword evidence="3" id="KW-0645">Protease</keyword>
<dbReference type="InterPro" id="IPR014719">
    <property type="entry name" value="Ribosomal_bL12_C/ClpS-like"/>
</dbReference>
<dbReference type="PANTHER" id="PTHR33473:SF19">
    <property type="entry name" value="ATP-DEPENDENT CLP PROTEASE ADAPTER PROTEIN CLPS"/>
    <property type="match status" value="1"/>
</dbReference>
<dbReference type="InterPro" id="IPR003769">
    <property type="entry name" value="ClpS_core"/>
</dbReference>
<dbReference type="GO" id="GO:0006508">
    <property type="term" value="P:proteolysis"/>
    <property type="evidence" value="ECO:0007669"/>
    <property type="project" value="UniProtKB-KW"/>
</dbReference>
<reference evidence="3 4" key="1">
    <citation type="submission" date="2023-01" db="EMBL/GenBank/DDBJ databases">
        <title>Description of Helicobacter ibis sp. nov. isolated from faecal droppings of black-faced ibis (Theristicus melanopis).</title>
        <authorList>
            <person name="Lopez-Cantillo M."/>
            <person name="Vidal-Veuthey B."/>
            <person name="Mella A."/>
            <person name="De La Haba R."/>
            <person name="Collado L."/>
        </authorList>
    </citation>
    <scope>NUCLEOTIDE SEQUENCE [LARGE SCALE GENOMIC DNA]</scope>
    <source>
        <strain evidence="3 4">A82</strain>
    </source>
</reference>
<dbReference type="HAMAP" id="MF_00302">
    <property type="entry name" value="ClpS"/>
    <property type="match status" value="1"/>
</dbReference>
<comment type="similarity">
    <text evidence="1">Belongs to the ClpS family.</text>
</comment>
<keyword evidence="3" id="KW-0378">Hydrolase</keyword>
<name>A0ABT4VEB5_9HELI</name>
<comment type="caution">
    <text evidence="3">The sequence shown here is derived from an EMBL/GenBank/DDBJ whole genome shotgun (WGS) entry which is preliminary data.</text>
</comment>
<dbReference type="Pfam" id="PF02617">
    <property type="entry name" value="ClpS"/>
    <property type="match status" value="1"/>
</dbReference>
<dbReference type="PANTHER" id="PTHR33473">
    <property type="entry name" value="ATP-DEPENDENT CLP PROTEASE ADAPTER PROTEIN CLPS1, CHLOROPLASTIC"/>
    <property type="match status" value="1"/>
</dbReference>
<comment type="subunit">
    <text evidence="1">Binds to the N-terminal domain of the chaperone ClpA.</text>
</comment>
<keyword evidence="4" id="KW-1185">Reference proteome</keyword>